<dbReference type="InterPro" id="IPR036179">
    <property type="entry name" value="Ig-like_dom_sf"/>
</dbReference>
<accession>A0ABM3M9U2</accession>
<dbReference type="Pfam" id="PF13927">
    <property type="entry name" value="Ig_3"/>
    <property type="match status" value="2"/>
</dbReference>
<proteinExistence type="predicted"/>
<evidence type="ECO:0000256" key="3">
    <source>
        <dbReference type="ARBA" id="ARBA00023157"/>
    </source>
</evidence>
<evidence type="ECO:0000256" key="1">
    <source>
        <dbReference type="ARBA" id="ARBA00022729"/>
    </source>
</evidence>
<dbReference type="InterPro" id="IPR003599">
    <property type="entry name" value="Ig_sub"/>
</dbReference>
<evidence type="ECO:0000313" key="8">
    <source>
        <dbReference type="RefSeq" id="XP_052747833.1"/>
    </source>
</evidence>
<dbReference type="Proteomes" id="UP001652740">
    <property type="component" value="Unplaced"/>
</dbReference>
<evidence type="ECO:0000313" key="7">
    <source>
        <dbReference type="Proteomes" id="UP001652740"/>
    </source>
</evidence>
<dbReference type="CDD" id="cd00096">
    <property type="entry name" value="Ig"/>
    <property type="match status" value="2"/>
</dbReference>
<dbReference type="InterPro" id="IPR013783">
    <property type="entry name" value="Ig-like_fold"/>
</dbReference>
<protein>
    <submittedName>
        <fullName evidence="8 9">Neural/ectodermal development factor IMP-L2-like</fullName>
    </submittedName>
</protein>
<keyword evidence="2" id="KW-0677">Repeat</keyword>
<feature type="domain" description="Ig-like" evidence="6">
    <location>
        <begin position="67"/>
        <end position="147"/>
    </location>
</feature>
<name>A0ABM3M9U2_GALME</name>
<keyword evidence="1 5" id="KW-0732">Signal</keyword>
<dbReference type="InterPro" id="IPR051170">
    <property type="entry name" value="Neural/epithelial_adhesion"/>
</dbReference>
<dbReference type="InterPro" id="IPR007110">
    <property type="entry name" value="Ig-like_dom"/>
</dbReference>
<gene>
    <name evidence="8 9" type="primary">LOC113511441</name>
</gene>
<evidence type="ECO:0000256" key="4">
    <source>
        <dbReference type="ARBA" id="ARBA00023319"/>
    </source>
</evidence>
<organism evidence="7 8">
    <name type="scientific">Galleria mellonella</name>
    <name type="common">Greater wax moth</name>
    <dbReference type="NCBI Taxonomy" id="7137"/>
    <lineage>
        <taxon>Eukaryota</taxon>
        <taxon>Metazoa</taxon>
        <taxon>Ecdysozoa</taxon>
        <taxon>Arthropoda</taxon>
        <taxon>Hexapoda</taxon>
        <taxon>Insecta</taxon>
        <taxon>Pterygota</taxon>
        <taxon>Neoptera</taxon>
        <taxon>Endopterygota</taxon>
        <taxon>Lepidoptera</taxon>
        <taxon>Glossata</taxon>
        <taxon>Ditrysia</taxon>
        <taxon>Pyraloidea</taxon>
        <taxon>Pyralidae</taxon>
        <taxon>Galleriinae</taxon>
        <taxon>Galleria</taxon>
    </lineage>
</organism>
<evidence type="ECO:0000256" key="5">
    <source>
        <dbReference type="SAM" id="SignalP"/>
    </source>
</evidence>
<feature type="signal peptide" evidence="5">
    <location>
        <begin position="1"/>
        <end position="19"/>
    </location>
</feature>
<dbReference type="InterPro" id="IPR003598">
    <property type="entry name" value="Ig_sub2"/>
</dbReference>
<dbReference type="SMART" id="SM00408">
    <property type="entry name" value="IGc2"/>
    <property type="match status" value="2"/>
</dbReference>
<dbReference type="GeneID" id="113511441"/>
<dbReference type="PROSITE" id="PS50835">
    <property type="entry name" value="IG_LIKE"/>
    <property type="match status" value="2"/>
</dbReference>
<sequence>MYYITLVVAAALLGGGCRSANVNKHLRMLPHIDNNIESNVVATKQSTMVKLLAITRRPKLHNPHPPGTTVELTCEAYGTPAPSIQWYKNDAPVYEHDMESNELVDTNPTSLARVVSTLLVTRTDTRDQYTCLVKAGMRVERASCTVYRTDGSTEVTERSKLLPLAPRILVSYKAYIDVIGSNVMLPCRVRGHPRPTITWTWKNNNGTSGTVTKHNPRMKVLRSGELIISPLRWSDMGEFTCHATNMFGSQYANTFVYPAKAG</sequence>
<dbReference type="SMART" id="SM00409">
    <property type="entry name" value="IG"/>
    <property type="match status" value="2"/>
</dbReference>
<evidence type="ECO:0000259" key="6">
    <source>
        <dbReference type="PROSITE" id="PS50835"/>
    </source>
</evidence>
<feature type="chain" id="PRO_5045024954" evidence="5">
    <location>
        <begin position="20"/>
        <end position="262"/>
    </location>
</feature>
<dbReference type="PANTHER" id="PTHR12231">
    <property type="entry name" value="CTX-RELATED TYPE I TRANSMEMBRANE PROTEIN"/>
    <property type="match status" value="1"/>
</dbReference>
<reference evidence="8 9" key="1">
    <citation type="submission" date="2025-05" db="UniProtKB">
        <authorList>
            <consortium name="RefSeq"/>
        </authorList>
    </citation>
    <scope>IDENTIFICATION</scope>
    <source>
        <tissue evidence="8 9">Whole larvae</tissue>
    </source>
</reference>
<feature type="domain" description="Ig-like" evidence="6">
    <location>
        <begin position="166"/>
        <end position="245"/>
    </location>
</feature>
<keyword evidence="7" id="KW-1185">Reference proteome</keyword>
<dbReference type="PANTHER" id="PTHR12231:SF253">
    <property type="entry name" value="DPR-INTERACTING PROTEIN ETA, ISOFORM B-RELATED"/>
    <property type="match status" value="1"/>
</dbReference>
<keyword evidence="3" id="KW-1015">Disulfide bond</keyword>
<dbReference type="Gene3D" id="2.60.40.10">
    <property type="entry name" value="Immunoglobulins"/>
    <property type="match status" value="2"/>
</dbReference>
<dbReference type="SUPFAM" id="SSF48726">
    <property type="entry name" value="Immunoglobulin"/>
    <property type="match status" value="2"/>
</dbReference>
<evidence type="ECO:0000256" key="2">
    <source>
        <dbReference type="ARBA" id="ARBA00022737"/>
    </source>
</evidence>
<dbReference type="RefSeq" id="XP_052747833.1">
    <property type="nucleotide sequence ID" value="XM_052891873.1"/>
</dbReference>
<evidence type="ECO:0000313" key="9">
    <source>
        <dbReference type="RefSeq" id="XP_052747834.1"/>
    </source>
</evidence>
<keyword evidence="4" id="KW-0393">Immunoglobulin domain</keyword>
<dbReference type="RefSeq" id="XP_052747834.1">
    <property type="nucleotide sequence ID" value="XM_052891874.1"/>
</dbReference>